<dbReference type="HOGENOM" id="CLU_1208413_0_0_7"/>
<accession>E1WZA0</accession>
<gene>
    <name evidence="2" type="ordered locus">BMS_3026</name>
</gene>
<evidence type="ECO:0000313" key="2">
    <source>
        <dbReference type="EMBL" id="CBW27788.1"/>
    </source>
</evidence>
<evidence type="ECO:0000256" key="1">
    <source>
        <dbReference type="SAM" id="MobiDB-lite"/>
    </source>
</evidence>
<reference evidence="3" key="1">
    <citation type="journal article" date="2013" name="ISME J.">
        <title>A small predatory core genome in the divergent marine Bacteriovorax marinus SJ and the terrestrial Bdellovibrio bacteriovorus.</title>
        <authorList>
            <person name="Crossman L.C."/>
            <person name="Chen H."/>
            <person name="Cerdeno-Tarraga A.M."/>
            <person name="Brooks K."/>
            <person name="Quail M.A."/>
            <person name="Pineiro S.A."/>
            <person name="Hobley L."/>
            <person name="Sockett R.E."/>
            <person name="Bentley S.D."/>
            <person name="Parkhill J."/>
            <person name="Williams H.N."/>
            <person name="Stine O.C."/>
        </authorList>
    </citation>
    <scope>NUCLEOTIDE SEQUENCE [LARGE SCALE GENOMIC DNA]</scope>
    <source>
        <strain evidence="3">ATCC BAA-682 / DSM 15412 / SJ</strain>
    </source>
</reference>
<feature type="compositionally biased region" description="Basic and acidic residues" evidence="1">
    <location>
        <begin position="117"/>
        <end position="126"/>
    </location>
</feature>
<dbReference type="RefSeq" id="WP_014245559.1">
    <property type="nucleotide sequence ID" value="NC_016620.1"/>
</dbReference>
<dbReference type="PATRIC" id="fig|862908.3.peg.2894"/>
<keyword evidence="3" id="KW-1185">Reference proteome</keyword>
<feature type="region of interest" description="Disordered" evidence="1">
    <location>
        <begin position="109"/>
        <end position="131"/>
    </location>
</feature>
<evidence type="ECO:0000313" key="3">
    <source>
        <dbReference type="Proteomes" id="UP000008963"/>
    </source>
</evidence>
<dbReference type="KEGG" id="bmx:BMS_3026"/>
<organism evidence="2 3">
    <name type="scientific">Halobacteriovorax marinus (strain ATCC BAA-682 / DSM 15412 / SJ)</name>
    <name type="common">Bacteriovorax marinus</name>
    <dbReference type="NCBI Taxonomy" id="862908"/>
    <lineage>
        <taxon>Bacteria</taxon>
        <taxon>Pseudomonadati</taxon>
        <taxon>Bdellovibrionota</taxon>
        <taxon>Bacteriovoracia</taxon>
        <taxon>Bacteriovoracales</taxon>
        <taxon>Halobacteriovoraceae</taxon>
        <taxon>Halobacteriovorax</taxon>
    </lineage>
</organism>
<dbReference type="AlphaFoldDB" id="E1WZA0"/>
<sequence>MKKSNLLFISILFLAQSKLFAVELRQYCFPRSTSLTEVKRYLNQIKLDGDIININNSLHCLTVGVEEKRVGLFQKFLSMNYKFTTRGDNTISKNECQFEVETLRSGDKKTRGLKVGSRNDVRDRDSSYSGKSTSSIRVVEGKLAQLFVNDTLIAISCSVRGRVTEVSINLGTKKTNLVTTIQIRKGQRVDLGSVVQDLSNKNSEVSLSKGIQYSKTTGEKRDQVYLILK</sequence>
<name>E1WZA0_HALMS</name>
<dbReference type="Proteomes" id="UP000008963">
    <property type="component" value="Chromosome"/>
</dbReference>
<dbReference type="STRING" id="862908.BMS_3026"/>
<proteinExistence type="predicted"/>
<protein>
    <submittedName>
        <fullName evidence="2">Exported protein</fullName>
    </submittedName>
</protein>
<dbReference type="EMBL" id="FQ312005">
    <property type="protein sequence ID" value="CBW27788.1"/>
    <property type="molecule type" value="Genomic_DNA"/>
</dbReference>